<evidence type="ECO:0000313" key="1">
    <source>
        <dbReference type="EMBL" id="DAE28187.1"/>
    </source>
</evidence>
<protein>
    <submittedName>
        <fullName evidence="1">Uncharacterized protein</fullName>
    </submittedName>
</protein>
<proteinExistence type="predicted"/>
<reference evidence="1" key="1">
    <citation type="journal article" date="2021" name="Proc. Natl. Acad. Sci. U.S.A.">
        <title>A Catalog of Tens of Thousands of Viruses from Human Metagenomes Reveals Hidden Associations with Chronic Diseases.</title>
        <authorList>
            <person name="Tisza M.J."/>
            <person name="Buck C.B."/>
        </authorList>
    </citation>
    <scope>NUCLEOTIDE SEQUENCE</scope>
    <source>
        <strain evidence="1">CtQcs9</strain>
    </source>
</reference>
<organism evidence="1">
    <name type="scientific">virus sp. ctQcs9</name>
    <dbReference type="NCBI Taxonomy" id="2825816"/>
    <lineage>
        <taxon>Viruses</taxon>
    </lineage>
</organism>
<sequence>MEEERLAICEKCGIYNCMRNLCNSSLYINPDNNTVSDTKKKGYIKGCGCYIPTKIKRESNHCPANKW</sequence>
<name>A0A8S5RAJ9_9VIRU</name>
<dbReference type="EMBL" id="BK059082">
    <property type="protein sequence ID" value="DAE28187.1"/>
    <property type="molecule type" value="Genomic_DNA"/>
</dbReference>
<accession>A0A8S5RAJ9</accession>